<keyword evidence="1" id="KW-0472">Membrane</keyword>
<evidence type="ECO:0008006" key="4">
    <source>
        <dbReference type="Google" id="ProtNLM"/>
    </source>
</evidence>
<feature type="transmembrane region" description="Helical" evidence="1">
    <location>
        <begin position="427"/>
        <end position="449"/>
    </location>
</feature>
<feature type="transmembrane region" description="Helical" evidence="1">
    <location>
        <begin position="502"/>
        <end position="520"/>
    </location>
</feature>
<dbReference type="NCBIfam" id="TIGR03662">
    <property type="entry name" value="Chlor_Arch_YYY"/>
    <property type="match status" value="1"/>
</dbReference>
<sequence>MEYGVVLKWWLFYQVLLVVGLPFATRLLPDAPDRGASVAVPIAVVALTVPTLWVGQVAFGAWVVAGVAVAVLAASAWLARGGIDVPKRPLAEVVAVFTVAFLFLISIRAASQGVYPGGGEKFLDFGLVQSLLRADRLPPQDFWFAGERVVYYYGGHLMTAVFALLTRTSGRFAYDPALAGFYAMAVTAAYGLASTIAAHSLDDASGRVRTETTLGVAGVVFVFAVFGLGVPWYYLAVPAAFAVAALAGSTRVRAGVLAAFVYGFGSNLVTPVRLLAGTFDVVRDAVVAAGIKSNRAPTSTPESFDMWHASRVVEVGINEFPLFAYLNGDLHAHMMSVAVLFIAVAVGLAYSRTPAEQRRRRAALLFVGFPVAAGTILTVNTWSFPAVAGVAALSVALADPAPRTLFPASVADRLDRTSAPARELQRVVLAVVVAVLVALLGLAVVWPFVWNVLLSGASNQHPAAFPEPTQLGAFLLVHGLFVVAFGAYLISRVARDRTDWAAAGLVAVAAVLVAAEFDPVVAGERIGIVALLLAGPLLAGAWVLRRRSRVGFEGVLVVAGAGLVVLLEYVYLADAASYERFNTIFKVYAQVWALWTVPAGVALAALAARTPETTRLREVGGTALVVVLVVSASVYGAFAVSDHFDRMDDASLDAFEDIHDDRPEEAEAVEWLHDKPGQPHIVSSPGLDPYSWQNPASSLTGIPTVAGWVHAGNYHNQEDYRTRVSDVEIIYKTSDPVSRAALLKKHDVEYVWVGPIERNRYLIRVTEDEPGISVAFENEEVTVYAVNRSALVDTQP</sequence>
<feature type="transmembrane region" description="Helical" evidence="1">
    <location>
        <begin position="386"/>
        <end position="406"/>
    </location>
</feature>
<proteinExistence type="predicted"/>
<comment type="caution">
    <text evidence="2">The sequence shown here is derived from an EMBL/GenBank/DDBJ whole genome shotgun (WGS) entry which is preliminary data.</text>
</comment>
<dbReference type="RefSeq" id="WP_159527512.1">
    <property type="nucleotide sequence ID" value="NZ_WUUU01000206.1"/>
</dbReference>
<dbReference type="PANTHER" id="PTHR10790">
    <property type="entry name" value="TPR-DOMAIN CONTAINING PROTEIN"/>
    <property type="match status" value="1"/>
</dbReference>
<dbReference type="OrthoDB" id="313199at2157"/>
<feature type="transmembrane region" description="Helical" evidence="1">
    <location>
        <begin position="213"/>
        <end position="234"/>
    </location>
</feature>
<evidence type="ECO:0000256" key="1">
    <source>
        <dbReference type="SAM" id="Phobius"/>
    </source>
</evidence>
<keyword evidence="3" id="KW-1185">Reference proteome</keyword>
<feature type="transmembrane region" description="Helical" evidence="1">
    <location>
        <begin position="362"/>
        <end position="380"/>
    </location>
</feature>
<feature type="transmembrane region" description="Helical" evidence="1">
    <location>
        <begin position="90"/>
        <end position="110"/>
    </location>
</feature>
<feature type="transmembrane region" description="Helical" evidence="1">
    <location>
        <begin position="619"/>
        <end position="638"/>
    </location>
</feature>
<dbReference type="Pfam" id="PF10060">
    <property type="entry name" value="DUF2298"/>
    <property type="match status" value="1"/>
</dbReference>
<dbReference type="InterPro" id="IPR018746">
    <property type="entry name" value="DUF2298"/>
</dbReference>
<feature type="transmembrane region" description="Helical" evidence="1">
    <location>
        <begin position="330"/>
        <end position="350"/>
    </location>
</feature>
<dbReference type="PANTHER" id="PTHR10790:SF51">
    <property type="entry name" value="TETRATRICOPEPTIDE REPEAT PROTEIN"/>
    <property type="match status" value="1"/>
</dbReference>
<protein>
    <recommendedName>
        <fullName evidence="4">Chlor_Arch_YYY domain-containing protein</fullName>
    </recommendedName>
</protein>
<feature type="transmembrane region" description="Helical" evidence="1">
    <location>
        <begin position="6"/>
        <end position="24"/>
    </location>
</feature>
<keyword evidence="1" id="KW-1133">Transmembrane helix</keyword>
<feature type="transmembrane region" description="Helical" evidence="1">
    <location>
        <begin position="469"/>
        <end position="490"/>
    </location>
</feature>
<dbReference type="AlphaFoldDB" id="A0A6B0SNR3"/>
<evidence type="ECO:0000313" key="3">
    <source>
        <dbReference type="Proteomes" id="UP000471521"/>
    </source>
</evidence>
<feature type="transmembrane region" description="Helical" evidence="1">
    <location>
        <begin position="59"/>
        <end position="78"/>
    </location>
</feature>
<dbReference type="EMBL" id="WUUU01000206">
    <property type="protein sequence ID" value="MXR22126.1"/>
    <property type="molecule type" value="Genomic_DNA"/>
</dbReference>
<accession>A0A6B0SNR3</accession>
<reference evidence="2 3" key="1">
    <citation type="submission" date="2019-12" db="EMBL/GenBank/DDBJ databases">
        <title>Isolation and characterization of three novel carbon monoxide-oxidizing members of Halobacteria from salione crusts and soils.</title>
        <authorList>
            <person name="Myers M.R."/>
            <person name="King G.M."/>
        </authorList>
    </citation>
    <scope>NUCLEOTIDE SEQUENCE [LARGE SCALE GENOMIC DNA]</scope>
    <source>
        <strain evidence="2 3">PCN9</strain>
    </source>
</reference>
<evidence type="ECO:0000313" key="2">
    <source>
        <dbReference type="EMBL" id="MXR22126.1"/>
    </source>
</evidence>
<feature type="transmembrane region" description="Helical" evidence="1">
    <location>
        <begin position="178"/>
        <end position="201"/>
    </location>
</feature>
<feature type="transmembrane region" description="Helical" evidence="1">
    <location>
        <begin position="149"/>
        <end position="166"/>
    </location>
</feature>
<keyword evidence="1" id="KW-0812">Transmembrane</keyword>
<gene>
    <name evidence="2" type="ORF">GRX66_16585</name>
</gene>
<feature type="transmembrane region" description="Helical" evidence="1">
    <location>
        <begin position="36"/>
        <end position="53"/>
    </location>
</feature>
<organism evidence="2 3">
    <name type="scientific">Halobacterium bonnevillei</name>
    <dbReference type="NCBI Taxonomy" id="2692200"/>
    <lineage>
        <taxon>Archaea</taxon>
        <taxon>Methanobacteriati</taxon>
        <taxon>Methanobacteriota</taxon>
        <taxon>Stenosarchaea group</taxon>
        <taxon>Halobacteria</taxon>
        <taxon>Halobacteriales</taxon>
        <taxon>Halobacteriaceae</taxon>
        <taxon>Halobacterium</taxon>
    </lineage>
</organism>
<name>A0A6B0SNR3_9EURY</name>
<feature type="transmembrane region" description="Helical" evidence="1">
    <location>
        <begin position="551"/>
        <end position="572"/>
    </location>
</feature>
<dbReference type="Proteomes" id="UP000471521">
    <property type="component" value="Unassembled WGS sequence"/>
</dbReference>
<feature type="transmembrane region" description="Helical" evidence="1">
    <location>
        <begin position="526"/>
        <end position="544"/>
    </location>
</feature>
<feature type="transmembrane region" description="Helical" evidence="1">
    <location>
        <begin position="587"/>
        <end position="607"/>
    </location>
</feature>